<dbReference type="Pfam" id="PF00015">
    <property type="entry name" value="MCPsignal"/>
    <property type="match status" value="1"/>
</dbReference>
<keyword evidence="12" id="KW-1185">Reference proteome</keyword>
<dbReference type="Proteomes" id="UP001519272">
    <property type="component" value="Unassembled WGS sequence"/>
</dbReference>
<dbReference type="EMBL" id="JAGGKG010000008">
    <property type="protein sequence ID" value="MBP1905455.1"/>
    <property type="molecule type" value="Genomic_DNA"/>
</dbReference>
<feature type="domain" description="HAMP" evidence="10">
    <location>
        <begin position="346"/>
        <end position="398"/>
    </location>
</feature>
<protein>
    <submittedName>
        <fullName evidence="11">Methyl-accepting chemotaxis protein</fullName>
    </submittedName>
</protein>
<name>A0ABS4FSC5_9BACL</name>
<dbReference type="PROSITE" id="PS50885">
    <property type="entry name" value="HAMP"/>
    <property type="match status" value="1"/>
</dbReference>
<dbReference type="InterPro" id="IPR004089">
    <property type="entry name" value="MCPsignal_dom"/>
</dbReference>
<keyword evidence="4 6" id="KW-0807">Transducer</keyword>
<organism evidence="11 12">
    <name type="scientific">Paenibacillus turicensis</name>
    <dbReference type="NCBI Taxonomy" id="160487"/>
    <lineage>
        <taxon>Bacteria</taxon>
        <taxon>Bacillati</taxon>
        <taxon>Bacillota</taxon>
        <taxon>Bacilli</taxon>
        <taxon>Bacillales</taxon>
        <taxon>Paenibacillaceae</taxon>
        <taxon>Paenibacillus</taxon>
    </lineage>
</organism>
<keyword evidence="2" id="KW-1003">Cell membrane</keyword>
<dbReference type="SMART" id="SM00283">
    <property type="entry name" value="MA"/>
    <property type="match status" value="1"/>
</dbReference>
<dbReference type="PANTHER" id="PTHR32089:SF112">
    <property type="entry name" value="LYSOZYME-LIKE PROTEIN-RELATED"/>
    <property type="match status" value="1"/>
</dbReference>
<keyword evidence="8" id="KW-0812">Transmembrane</keyword>
<feature type="transmembrane region" description="Helical" evidence="8">
    <location>
        <begin position="22"/>
        <end position="42"/>
    </location>
</feature>
<proteinExistence type="inferred from homology"/>
<gene>
    <name evidence="11" type="ORF">J2Z32_002085</name>
</gene>
<feature type="domain" description="Methyl-accepting transducer" evidence="9">
    <location>
        <begin position="417"/>
        <end position="653"/>
    </location>
</feature>
<dbReference type="Pfam" id="PF00672">
    <property type="entry name" value="HAMP"/>
    <property type="match status" value="1"/>
</dbReference>
<dbReference type="SMART" id="SM00304">
    <property type="entry name" value="HAMP"/>
    <property type="match status" value="1"/>
</dbReference>
<keyword evidence="8" id="KW-1133">Transmembrane helix</keyword>
<dbReference type="CDD" id="cd11386">
    <property type="entry name" value="MCP_signal"/>
    <property type="match status" value="1"/>
</dbReference>
<evidence type="ECO:0000313" key="12">
    <source>
        <dbReference type="Proteomes" id="UP001519272"/>
    </source>
</evidence>
<dbReference type="SUPFAM" id="SSF58104">
    <property type="entry name" value="Methyl-accepting chemotaxis protein (MCP) signaling domain"/>
    <property type="match status" value="1"/>
</dbReference>
<dbReference type="Gene3D" id="1.10.287.950">
    <property type="entry name" value="Methyl-accepting chemotaxis protein"/>
    <property type="match status" value="1"/>
</dbReference>
<evidence type="ECO:0000256" key="3">
    <source>
        <dbReference type="ARBA" id="ARBA00023136"/>
    </source>
</evidence>
<dbReference type="RefSeq" id="WP_210089070.1">
    <property type="nucleotide sequence ID" value="NZ_JAGGKG010000008.1"/>
</dbReference>
<dbReference type="InterPro" id="IPR003660">
    <property type="entry name" value="HAMP_dom"/>
</dbReference>
<evidence type="ECO:0000256" key="7">
    <source>
        <dbReference type="SAM" id="MobiDB-lite"/>
    </source>
</evidence>
<evidence type="ECO:0000256" key="5">
    <source>
        <dbReference type="ARBA" id="ARBA00029447"/>
    </source>
</evidence>
<evidence type="ECO:0000256" key="8">
    <source>
        <dbReference type="SAM" id="Phobius"/>
    </source>
</evidence>
<comment type="similarity">
    <text evidence="5">Belongs to the methyl-accepting chemotaxis (MCP) protein family.</text>
</comment>
<comment type="caution">
    <text evidence="11">The sequence shown here is derived from an EMBL/GenBank/DDBJ whole genome shotgun (WGS) entry which is preliminary data.</text>
</comment>
<sequence length="705" mass="77140">MNNWLLKPFAATMSRLKYAQKFILLSMIMVIPLIVLLVSLLTELQGDIQTAKNERTGVNYIKSIFPVVIQVQQHREVADELLNGDTSSKAKLEEIEKQVTTLLTSIDAEQKGTSDQLQVTDQWKKIEQEWNELKSNTTKLTQQKSFEAHTQLIEKLLDLNLFAADQSGLTLDPKIDSYYVMDIMINRVPTMLEMAEQLTLEGKQILDLKQMSVEERTNLAIQSMQIKDQLEGTQKAMAKIKDFNVATAQRVEGTAGISTTSVEQFLKTVDKEILNATSFNKSATDFEAEGKNSIEGTQKLYTLIVEELDQLLSDRYDTLNSNRITTLAIVFVAMLIVLLFYLGFYSNVRSTIKTLQVEANKMAQGDLSSQFQLNTRDELKHVGEAFNDMSGSLNTLLLHNQEISEQVAAASEELSALAVEATSVTQNIAHSVGSISDGASVQQKVSEENAQAMNEVATAINRIAETAADVSDVASEMTKGATLGETKLQETLQQMNGIHTAVHQSSELTVKLNQHSNEIDSIVSVIMEISAQTHLLALNANIEAARAGDQGRGFMVVANEVRKLAEQASESAQSIATLVGNVRTLLGQVTSSMEESTKVTEQGMAANKEAVEAIGTVLQSIGQVAGHIQEVSAAAEQVSASTQEVTAAIGEMVGITRNTAEEARNVAAATKQQMSSLEEVQSSSEMLSSSAQQLQDELGKFHLRR</sequence>
<evidence type="ECO:0000256" key="4">
    <source>
        <dbReference type="ARBA" id="ARBA00023224"/>
    </source>
</evidence>
<evidence type="ECO:0000256" key="6">
    <source>
        <dbReference type="PROSITE-ProRule" id="PRU00284"/>
    </source>
</evidence>
<feature type="transmembrane region" description="Helical" evidence="8">
    <location>
        <begin position="324"/>
        <end position="344"/>
    </location>
</feature>
<accession>A0ABS4FSC5</accession>
<dbReference type="PANTHER" id="PTHR32089">
    <property type="entry name" value="METHYL-ACCEPTING CHEMOTAXIS PROTEIN MCPB"/>
    <property type="match status" value="1"/>
</dbReference>
<dbReference type="Gene3D" id="6.10.340.10">
    <property type="match status" value="1"/>
</dbReference>
<evidence type="ECO:0000313" key="11">
    <source>
        <dbReference type="EMBL" id="MBP1905455.1"/>
    </source>
</evidence>
<comment type="subcellular location">
    <subcellularLocation>
        <location evidence="1">Cell membrane</location>
    </subcellularLocation>
</comment>
<dbReference type="PROSITE" id="PS50111">
    <property type="entry name" value="CHEMOTAXIS_TRANSDUC_2"/>
    <property type="match status" value="1"/>
</dbReference>
<reference evidence="11 12" key="1">
    <citation type="submission" date="2021-03" db="EMBL/GenBank/DDBJ databases">
        <title>Genomic Encyclopedia of Type Strains, Phase IV (KMG-IV): sequencing the most valuable type-strain genomes for metagenomic binning, comparative biology and taxonomic classification.</title>
        <authorList>
            <person name="Goeker M."/>
        </authorList>
    </citation>
    <scope>NUCLEOTIDE SEQUENCE [LARGE SCALE GENOMIC DNA]</scope>
    <source>
        <strain evidence="11 12">DSM 14349</strain>
    </source>
</reference>
<keyword evidence="3 8" id="KW-0472">Membrane</keyword>
<feature type="compositionally biased region" description="Low complexity" evidence="7">
    <location>
        <begin position="679"/>
        <end position="695"/>
    </location>
</feature>
<feature type="region of interest" description="Disordered" evidence="7">
    <location>
        <begin position="679"/>
        <end position="705"/>
    </location>
</feature>
<evidence type="ECO:0000259" key="10">
    <source>
        <dbReference type="PROSITE" id="PS50885"/>
    </source>
</evidence>
<dbReference type="CDD" id="cd06225">
    <property type="entry name" value="HAMP"/>
    <property type="match status" value="1"/>
</dbReference>
<evidence type="ECO:0000256" key="2">
    <source>
        <dbReference type="ARBA" id="ARBA00022475"/>
    </source>
</evidence>
<evidence type="ECO:0000256" key="1">
    <source>
        <dbReference type="ARBA" id="ARBA00004236"/>
    </source>
</evidence>
<evidence type="ECO:0000259" key="9">
    <source>
        <dbReference type="PROSITE" id="PS50111"/>
    </source>
</evidence>